<dbReference type="SUPFAM" id="SSF82679">
    <property type="entry name" value="N-utilization substance G protein NusG, N-terminal domain"/>
    <property type="match status" value="1"/>
</dbReference>
<dbReference type="FunFam" id="2.30.30.30:FF:000002">
    <property type="entry name" value="Transcription termination/antitermination factor NusG"/>
    <property type="match status" value="1"/>
</dbReference>
<dbReference type="InterPro" id="IPR043425">
    <property type="entry name" value="NusG-like"/>
</dbReference>
<dbReference type="InterPro" id="IPR005824">
    <property type="entry name" value="KOW"/>
</dbReference>
<dbReference type="SUPFAM" id="SSF50104">
    <property type="entry name" value="Translation proteins SH3-like domain"/>
    <property type="match status" value="1"/>
</dbReference>
<evidence type="ECO:0000256" key="4">
    <source>
        <dbReference type="ARBA" id="ARBA00023163"/>
    </source>
</evidence>
<dbReference type="InterPro" id="IPR047050">
    <property type="entry name" value="NGN"/>
</dbReference>
<evidence type="ECO:0000256" key="3">
    <source>
        <dbReference type="ARBA" id="ARBA00023015"/>
    </source>
</evidence>
<dbReference type="Gene3D" id="3.30.70.940">
    <property type="entry name" value="NusG, N-terminal domain"/>
    <property type="match status" value="1"/>
</dbReference>
<dbReference type="GO" id="GO:0006354">
    <property type="term" value="P:DNA-templated transcription elongation"/>
    <property type="evidence" value="ECO:0007669"/>
    <property type="project" value="UniProtKB-UniRule"/>
</dbReference>
<evidence type="ECO:0000256" key="7">
    <source>
        <dbReference type="RuleBase" id="RU000538"/>
    </source>
</evidence>
<dbReference type="InterPro" id="IPR036735">
    <property type="entry name" value="NGN_dom_sf"/>
</dbReference>
<dbReference type="InterPro" id="IPR001062">
    <property type="entry name" value="Transcrpt_antiterm_NusG"/>
</dbReference>
<feature type="domain" description="NusG-like N-terminal" evidence="8">
    <location>
        <begin position="5"/>
        <end position="118"/>
    </location>
</feature>
<feature type="domain" description="KOW" evidence="9">
    <location>
        <begin position="131"/>
        <end position="158"/>
    </location>
</feature>
<dbReference type="PANTHER" id="PTHR30265">
    <property type="entry name" value="RHO-INTERACTING TRANSCRIPTION TERMINATION FACTOR NUSG"/>
    <property type="match status" value="1"/>
</dbReference>
<comment type="function">
    <text evidence="5 7">Participates in transcription elongation, termination and antitermination.</text>
</comment>
<dbReference type="GO" id="GO:0005829">
    <property type="term" value="C:cytosol"/>
    <property type="evidence" value="ECO:0007669"/>
    <property type="project" value="UniProtKB-ARBA"/>
</dbReference>
<protein>
    <recommendedName>
        <fullName evidence="5 6">Transcription termination/antitermination protein NusG</fullName>
    </recommendedName>
</protein>
<evidence type="ECO:0000256" key="6">
    <source>
        <dbReference type="NCBIfam" id="TIGR00922"/>
    </source>
</evidence>
<dbReference type="GO" id="GO:0031564">
    <property type="term" value="P:transcription antitermination"/>
    <property type="evidence" value="ECO:0007669"/>
    <property type="project" value="UniProtKB-UniRule"/>
</dbReference>
<reference evidence="10" key="2">
    <citation type="journal article" date="2021" name="PeerJ">
        <title>Extensive microbial diversity within the chicken gut microbiome revealed by metagenomics and culture.</title>
        <authorList>
            <person name="Gilroy R."/>
            <person name="Ravi A."/>
            <person name="Getino M."/>
            <person name="Pursley I."/>
            <person name="Horton D.L."/>
            <person name="Alikhan N.F."/>
            <person name="Baker D."/>
            <person name="Gharbi K."/>
            <person name="Hall N."/>
            <person name="Watson M."/>
            <person name="Adriaenssens E.M."/>
            <person name="Foster-Nyarko E."/>
            <person name="Jarju S."/>
            <person name="Secka A."/>
            <person name="Antonio M."/>
            <person name="Oren A."/>
            <person name="Chaudhuri R.R."/>
            <person name="La Ragione R."/>
            <person name="Hildebrand F."/>
            <person name="Pallen M.J."/>
        </authorList>
    </citation>
    <scope>NUCLEOTIDE SEQUENCE</scope>
    <source>
        <strain evidence="10">B1-8020</strain>
    </source>
</reference>
<dbReference type="HAMAP" id="MF_00948">
    <property type="entry name" value="NusG"/>
    <property type="match status" value="1"/>
</dbReference>
<comment type="similarity">
    <text evidence="5 7">Belongs to the NusG family.</text>
</comment>
<organism evidence="10 11">
    <name type="scientific">Candidatus Merdivivens pullicola</name>
    <dbReference type="NCBI Taxonomy" id="2840872"/>
    <lineage>
        <taxon>Bacteria</taxon>
        <taxon>Pseudomonadati</taxon>
        <taxon>Bacteroidota</taxon>
        <taxon>Bacteroidia</taxon>
        <taxon>Bacteroidales</taxon>
        <taxon>Muribaculaceae</taxon>
        <taxon>Muribaculaceae incertae sedis</taxon>
        <taxon>Candidatus Merdivivens</taxon>
    </lineage>
</organism>
<evidence type="ECO:0000259" key="8">
    <source>
        <dbReference type="SMART" id="SM00738"/>
    </source>
</evidence>
<name>A0A9D9IHU5_9BACT</name>
<accession>A0A9D9IHU5</accession>
<dbReference type="CDD" id="cd09891">
    <property type="entry name" value="NGN_Bact_1"/>
    <property type="match status" value="1"/>
</dbReference>
<reference evidence="10" key="1">
    <citation type="submission" date="2020-10" db="EMBL/GenBank/DDBJ databases">
        <authorList>
            <person name="Gilroy R."/>
        </authorList>
    </citation>
    <scope>NUCLEOTIDE SEQUENCE</scope>
    <source>
        <strain evidence="10">B1-8020</strain>
    </source>
</reference>
<evidence type="ECO:0000256" key="1">
    <source>
        <dbReference type="ARBA" id="ARBA00022472"/>
    </source>
</evidence>
<evidence type="ECO:0000259" key="9">
    <source>
        <dbReference type="SMART" id="SM00739"/>
    </source>
</evidence>
<dbReference type="AlphaFoldDB" id="A0A9D9IHU5"/>
<dbReference type="GO" id="GO:0006353">
    <property type="term" value="P:DNA-templated transcription termination"/>
    <property type="evidence" value="ECO:0007669"/>
    <property type="project" value="UniProtKB-UniRule"/>
</dbReference>
<evidence type="ECO:0000256" key="5">
    <source>
        <dbReference type="HAMAP-Rule" id="MF_00948"/>
    </source>
</evidence>
<dbReference type="Pfam" id="PF02357">
    <property type="entry name" value="NusG"/>
    <property type="match status" value="1"/>
</dbReference>
<evidence type="ECO:0000256" key="2">
    <source>
        <dbReference type="ARBA" id="ARBA00022814"/>
    </source>
</evidence>
<dbReference type="PANTHER" id="PTHR30265:SF2">
    <property type="entry name" value="TRANSCRIPTION TERMINATION_ANTITERMINATION PROTEIN NUSG"/>
    <property type="match status" value="1"/>
</dbReference>
<dbReference type="InterPro" id="IPR006645">
    <property type="entry name" value="NGN-like_dom"/>
</dbReference>
<dbReference type="SMART" id="SM00738">
    <property type="entry name" value="NGN"/>
    <property type="match status" value="1"/>
</dbReference>
<dbReference type="EMBL" id="JADIMA010000036">
    <property type="protein sequence ID" value="MBO8472722.1"/>
    <property type="molecule type" value="Genomic_DNA"/>
</dbReference>
<keyword evidence="1 5" id="KW-0806">Transcription termination</keyword>
<keyword evidence="4 5" id="KW-0804">Transcription</keyword>
<keyword evidence="3 5" id="KW-0805">Transcription regulation</keyword>
<keyword evidence="2 5" id="KW-0889">Transcription antitermination</keyword>
<dbReference type="GO" id="GO:0032784">
    <property type="term" value="P:regulation of DNA-templated transcription elongation"/>
    <property type="evidence" value="ECO:0007669"/>
    <property type="project" value="InterPro"/>
</dbReference>
<dbReference type="SMART" id="SM00739">
    <property type="entry name" value="KOW"/>
    <property type="match status" value="1"/>
</dbReference>
<gene>
    <name evidence="5 10" type="primary">nusG</name>
    <name evidence="10" type="ORF">IAB81_03755</name>
</gene>
<comment type="caution">
    <text evidence="10">The sequence shown here is derived from an EMBL/GenBank/DDBJ whole genome shotgun (WGS) entry which is preliminary data.</text>
</comment>
<proteinExistence type="inferred from homology"/>
<dbReference type="CDD" id="cd06091">
    <property type="entry name" value="KOW_NusG"/>
    <property type="match status" value="1"/>
</dbReference>
<dbReference type="Gene3D" id="2.30.30.30">
    <property type="match status" value="1"/>
</dbReference>
<evidence type="ECO:0000313" key="10">
    <source>
        <dbReference type="EMBL" id="MBO8472722.1"/>
    </source>
</evidence>
<dbReference type="InterPro" id="IPR014722">
    <property type="entry name" value="Rib_uL2_dom2"/>
</dbReference>
<dbReference type="NCBIfam" id="TIGR00922">
    <property type="entry name" value="nusG"/>
    <property type="match status" value="1"/>
</dbReference>
<dbReference type="InterPro" id="IPR008991">
    <property type="entry name" value="Translation_prot_SH3-like_sf"/>
</dbReference>
<evidence type="ECO:0000313" key="11">
    <source>
        <dbReference type="Proteomes" id="UP000823604"/>
    </source>
</evidence>
<sequence length="185" mass="21149">MSESTKKWYVVRTAGGKEKKAKEYLDKEIQRRGLQNMVSQVLIPTEKVYTMRNGKRVATERMFYPGYILVECHMTGEIQHMIRNEIPNVAGFLTEGKGKDKEPMPLRDSEVNRILGRVDEASEAEIETVTTFEIGEAVKIIDGPFSGFNATVDEILADRRKLKVMVMIFGRKTLIELNFTQVTKE</sequence>
<dbReference type="Proteomes" id="UP000823604">
    <property type="component" value="Unassembled WGS sequence"/>
</dbReference>
<dbReference type="PRINTS" id="PR00338">
    <property type="entry name" value="NUSGTNSCPFCT"/>
</dbReference>